<evidence type="ECO:0000313" key="3">
    <source>
        <dbReference type="Proteomes" id="UP000184368"/>
    </source>
</evidence>
<dbReference type="AlphaFoldDB" id="A0A1M5ITM3"/>
<feature type="signal peptide" evidence="1">
    <location>
        <begin position="1"/>
        <end position="19"/>
    </location>
</feature>
<dbReference type="OrthoDB" id="1014491at2"/>
<accession>A0A1M5ITM3</accession>
<protein>
    <submittedName>
        <fullName evidence="2">Putative MetA-pathway of phenol degradation</fullName>
    </submittedName>
</protein>
<sequence>MKRFVLCALGIASITCLQAQEDTISAERPSESQSPNLVSKGYLQFEAGIRKEGSGHDYILFHPRSTVRYGLSKKLELRLELDAADEKTYSKQEAAYGLQPIQVGFKTPLLEENAWVPKTTLLVMAGIPTLAAHAYQVPHVFPLVRLLMENKLTDNLELDYNAGTEWDGESTNPRWMFSIEPQLNVGRHWQVFVEAYGRWQQGHGAEHVIDAGLGYYISRNVKLDLIAGKGLSHEAPDYFMATGISFRFRP</sequence>
<dbReference type="STRING" id="1302690.BUE76_20360"/>
<keyword evidence="1" id="KW-0732">Signal</keyword>
<dbReference type="EMBL" id="FQUO01000025">
    <property type="protein sequence ID" value="SHG31123.1"/>
    <property type="molecule type" value="Genomic_DNA"/>
</dbReference>
<dbReference type="InterPro" id="IPR025737">
    <property type="entry name" value="FApF"/>
</dbReference>
<dbReference type="Pfam" id="PF13557">
    <property type="entry name" value="Phenol_MetA_deg"/>
    <property type="match status" value="1"/>
</dbReference>
<organism evidence="2 3">
    <name type="scientific">Cnuella takakiae</name>
    <dbReference type="NCBI Taxonomy" id="1302690"/>
    <lineage>
        <taxon>Bacteria</taxon>
        <taxon>Pseudomonadati</taxon>
        <taxon>Bacteroidota</taxon>
        <taxon>Chitinophagia</taxon>
        <taxon>Chitinophagales</taxon>
        <taxon>Chitinophagaceae</taxon>
        <taxon>Cnuella</taxon>
    </lineage>
</organism>
<name>A0A1M5ITM3_9BACT</name>
<keyword evidence="3" id="KW-1185">Reference proteome</keyword>
<evidence type="ECO:0000256" key="1">
    <source>
        <dbReference type="SAM" id="SignalP"/>
    </source>
</evidence>
<proteinExistence type="predicted"/>
<feature type="chain" id="PRO_5012002396" evidence="1">
    <location>
        <begin position="20"/>
        <end position="250"/>
    </location>
</feature>
<reference evidence="2 3" key="1">
    <citation type="submission" date="2016-11" db="EMBL/GenBank/DDBJ databases">
        <authorList>
            <person name="Jaros S."/>
            <person name="Januszkiewicz K."/>
            <person name="Wedrychowicz H."/>
        </authorList>
    </citation>
    <scope>NUCLEOTIDE SEQUENCE [LARGE SCALE GENOMIC DNA]</scope>
    <source>
        <strain evidence="2 3">DSM 26897</strain>
    </source>
</reference>
<gene>
    <name evidence="2" type="ORF">SAMN05444008_12535</name>
</gene>
<dbReference type="RefSeq" id="WP_073048372.1">
    <property type="nucleotide sequence ID" value="NZ_FQUO01000025.1"/>
</dbReference>
<evidence type="ECO:0000313" key="2">
    <source>
        <dbReference type="EMBL" id="SHG31123.1"/>
    </source>
</evidence>
<dbReference type="Proteomes" id="UP000184368">
    <property type="component" value="Unassembled WGS sequence"/>
</dbReference>